<sequence length="728" mass="81510">MQAERKSRRVVNACIACRQSKIKCSGEEPCASCRRRVIKCRFAETGSTVTVQESYLRQLQKQAQAGQQRLEQEQECQQPLRSPTQRPNTAATTASSSSTRPEDGNPPVVGLVQPDTPTSIPPGLVIHEAPSIWMTPLISPFETPSTTKNTHENGRTWIWLARWSTWSFTARLAILMSNKLNISPSENTHNFMKGNPYELRWKPAGPEDVSSTKGLPSMDHALYLFDTVKFHLGHRYRFFDPEFVSDVKRFYKCSVDEQAATSRLWFIQFLLVLAFGNAFLSRSKAANSPAGSNFFLRAMSLMPDQADMWKGSILAIEVMALAGLYLFSVGRREAAHTFLGHAMRIAQLEGLHTELPQAELGEETVIRCRNTWWTLYIMDRHFSSSLGLPMMVSDDDISVPIPPAMESSSENSTLSLQIKLAQAHTLILKSLYKTEKTQLGPFLDMTRSILHAMAERAVEIEQIIHLKFQNSPHTMSKGTRHITLLYHQCVLLATRPLLLSILQERLDRLGRVEEDWQSFLSSTTALISAGIKSAVKILQILSFEDSLLETFLPFDLEFSYQAGLFLTMANALFPNISEGQSYEEAAYSILDDMINHGNKTAEMRKMDLRGLKVLFQELAKQAEQQGIRTLTLDAHIGRGGPEINMVQEPGQPDPGSGFEMAPDLENVPLMKIPEYPSTFNTEGMSNEQLLDSMGISSDDFLAIVGQIGMTDQPYMGPYNAADSWVPDG</sequence>
<dbReference type="InterPro" id="IPR007219">
    <property type="entry name" value="XnlR_reg_dom"/>
</dbReference>
<keyword evidence="6" id="KW-0539">Nucleus</keyword>
<organism evidence="9">
    <name type="scientific">Rosellinia necatrix</name>
    <name type="common">White root-rot fungus</name>
    <dbReference type="NCBI Taxonomy" id="77044"/>
    <lineage>
        <taxon>Eukaryota</taxon>
        <taxon>Fungi</taxon>
        <taxon>Dikarya</taxon>
        <taxon>Ascomycota</taxon>
        <taxon>Pezizomycotina</taxon>
        <taxon>Sordariomycetes</taxon>
        <taxon>Xylariomycetidae</taxon>
        <taxon>Xylariales</taxon>
        <taxon>Xylariaceae</taxon>
        <taxon>Rosellinia</taxon>
    </lineage>
</organism>
<feature type="compositionally biased region" description="Low complexity" evidence="7">
    <location>
        <begin position="89"/>
        <end position="99"/>
    </location>
</feature>
<evidence type="ECO:0000256" key="1">
    <source>
        <dbReference type="ARBA" id="ARBA00004123"/>
    </source>
</evidence>
<dbReference type="Pfam" id="PF00172">
    <property type="entry name" value="Zn_clus"/>
    <property type="match status" value="1"/>
</dbReference>
<keyword evidence="4" id="KW-0238">DNA-binding</keyword>
<dbReference type="Proteomes" id="UP000054516">
    <property type="component" value="Unassembled WGS sequence"/>
</dbReference>
<evidence type="ECO:0000256" key="5">
    <source>
        <dbReference type="ARBA" id="ARBA00023163"/>
    </source>
</evidence>
<dbReference type="CDD" id="cd12148">
    <property type="entry name" value="fungal_TF_MHR"/>
    <property type="match status" value="1"/>
</dbReference>
<dbReference type="CDD" id="cd00067">
    <property type="entry name" value="GAL4"/>
    <property type="match status" value="1"/>
</dbReference>
<reference evidence="9" key="1">
    <citation type="submission" date="2016-03" db="EMBL/GenBank/DDBJ databases">
        <title>Draft genome sequence of Rosellinia necatrix.</title>
        <authorList>
            <person name="Kanematsu S."/>
        </authorList>
    </citation>
    <scope>NUCLEOTIDE SEQUENCE [LARGE SCALE GENOMIC DNA]</scope>
    <source>
        <strain evidence="9">W97</strain>
    </source>
</reference>
<evidence type="ECO:0000313" key="9">
    <source>
        <dbReference type="EMBL" id="GAP93113.1"/>
    </source>
</evidence>
<dbReference type="GO" id="GO:0045944">
    <property type="term" value="P:positive regulation of transcription by RNA polymerase II"/>
    <property type="evidence" value="ECO:0007669"/>
    <property type="project" value="TreeGrafter"/>
</dbReference>
<feature type="compositionally biased region" description="Polar residues" evidence="7">
    <location>
        <begin position="79"/>
        <end position="88"/>
    </location>
</feature>
<dbReference type="PROSITE" id="PS50048">
    <property type="entry name" value="ZN2_CY6_FUNGAL_2"/>
    <property type="match status" value="1"/>
</dbReference>
<comment type="subcellular location">
    <subcellularLocation>
        <location evidence="1">Nucleus</location>
    </subcellularLocation>
</comment>
<dbReference type="OMA" id="DIMPENM"/>
<dbReference type="EMBL" id="DF977552">
    <property type="protein sequence ID" value="GAP93113.1"/>
    <property type="molecule type" value="Genomic_DNA"/>
</dbReference>
<keyword evidence="2" id="KW-0479">Metal-binding</keyword>
<keyword evidence="3" id="KW-0805">Transcription regulation</keyword>
<dbReference type="SMART" id="SM00066">
    <property type="entry name" value="GAL4"/>
    <property type="match status" value="1"/>
</dbReference>
<evidence type="ECO:0000259" key="8">
    <source>
        <dbReference type="PROSITE" id="PS50048"/>
    </source>
</evidence>
<evidence type="ECO:0000256" key="7">
    <source>
        <dbReference type="SAM" id="MobiDB-lite"/>
    </source>
</evidence>
<dbReference type="PANTHER" id="PTHR47540:SF6">
    <property type="entry name" value="ZN(II)2CYS6 TRANSCRIPTION FACTOR (EUROFUNG)"/>
    <property type="match status" value="1"/>
</dbReference>
<dbReference type="AlphaFoldDB" id="A0A1W2TWP9"/>
<dbReference type="InterPro" id="IPR051711">
    <property type="entry name" value="Stress_Response_Reg"/>
</dbReference>
<keyword evidence="10" id="KW-1185">Reference proteome</keyword>
<evidence type="ECO:0000313" key="10">
    <source>
        <dbReference type="Proteomes" id="UP000054516"/>
    </source>
</evidence>
<evidence type="ECO:0000256" key="4">
    <source>
        <dbReference type="ARBA" id="ARBA00023125"/>
    </source>
</evidence>
<protein>
    <submittedName>
        <fullName evidence="9">Putative Zn 2Cys6 transcription factor</fullName>
    </submittedName>
</protein>
<dbReference type="SMART" id="SM00906">
    <property type="entry name" value="Fungal_trans"/>
    <property type="match status" value="1"/>
</dbReference>
<keyword evidence="5" id="KW-0804">Transcription</keyword>
<feature type="region of interest" description="Disordered" evidence="7">
    <location>
        <begin position="66"/>
        <end position="111"/>
    </location>
</feature>
<dbReference type="GO" id="GO:0008270">
    <property type="term" value="F:zinc ion binding"/>
    <property type="evidence" value="ECO:0007669"/>
    <property type="project" value="InterPro"/>
</dbReference>
<dbReference type="InterPro" id="IPR001138">
    <property type="entry name" value="Zn2Cys6_DnaBD"/>
</dbReference>
<accession>A0A1W2TWP9</accession>
<dbReference type="InterPro" id="IPR036864">
    <property type="entry name" value="Zn2-C6_fun-type_DNA-bd_sf"/>
</dbReference>
<dbReference type="GO" id="GO:0006351">
    <property type="term" value="P:DNA-templated transcription"/>
    <property type="evidence" value="ECO:0007669"/>
    <property type="project" value="InterPro"/>
</dbReference>
<dbReference type="GO" id="GO:0005634">
    <property type="term" value="C:nucleus"/>
    <property type="evidence" value="ECO:0007669"/>
    <property type="project" value="UniProtKB-SubCell"/>
</dbReference>
<dbReference type="OrthoDB" id="3266505at2759"/>
<evidence type="ECO:0000256" key="6">
    <source>
        <dbReference type="ARBA" id="ARBA00023242"/>
    </source>
</evidence>
<evidence type="ECO:0000256" key="3">
    <source>
        <dbReference type="ARBA" id="ARBA00023015"/>
    </source>
</evidence>
<dbReference type="Pfam" id="PF04082">
    <property type="entry name" value="Fungal_trans"/>
    <property type="match status" value="1"/>
</dbReference>
<dbReference type="STRING" id="77044.A0A1W2TWP9"/>
<dbReference type="GO" id="GO:0043565">
    <property type="term" value="F:sequence-specific DNA binding"/>
    <property type="evidence" value="ECO:0007669"/>
    <property type="project" value="TreeGrafter"/>
</dbReference>
<feature type="domain" description="Zn(2)-C6 fungal-type" evidence="8">
    <location>
        <begin position="13"/>
        <end position="42"/>
    </location>
</feature>
<dbReference type="PROSITE" id="PS00463">
    <property type="entry name" value="ZN2_CY6_FUNGAL_1"/>
    <property type="match status" value="1"/>
</dbReference>
<gene>
    <name evidence="9" type="ORF">SAMD00023353_10700080</name>
</gene>
<dbReference type="SUPFAM" id="SSF57701">
    <property type="entry name" value="Zn2/Cys6 DNA-binding domain"/>
    <property type="match status" value="1"/>
</dbReference>
<dbReference type="Gene3D" id="4.10.240.10">
    <property type="entry name" value="Zn(2)-C6 fungal-type DNA-binding domain"/>
    <property type="match status" value="1"/>
</dbReference>
<proteinExistence type="predicted"/>
<name>A0A1W2TWP9_ROSNE</name>
<evidence type="ECO:0000256" key="2">
    <source>
        <dbReference type="ARBA" id="ARBA00022723"/>
    </source>
</evidence>
<dbReference type="PANTHER" id="PTHR47540">
    <property type="entry name" value="THIAMINE REPRESSIBLE GENES REGULATORY PROTEIN THI5"/>
    <property type="match status" value="1"/>
</dbReference>
<dbReference type="GO" id="GO:0000981">
    <property type="term" value="F:DNA-binding transcription factor activity, RNA polymerase II-specific"/>
    <property type="evidence" value="ECO:0007669"/>
    <property type="project" value="InterPro"/>
</dbReference>